<proteinExistence type="predicted"/>
<name>A0A6J8CCN2_MYTCO</name>
<protein>
    <submittedName>
        <fullName evidence="1">Uncharacterized protein</fullName>
    </submittedName>
</protein>
<keyword evidence="2" id="KW-1185">Reference proteome</keyword>
<evidence type="ECO:0000313" key="2">
    <source>
        <dbReference type="Proteomes" id="UP000507470"/>
    </source>
</evidence>
<accession>A0A6J8CCN2</accession>
<dbReference type="EMBL" id="CACVKT020005076">
    <property type="protein sequence ID" value="CAC5392794.1"/>
    <property type="molecule type" value="Genomic_DNA"/>
</dbReference>
<dbReference type="OrthoDB" id="6133115at2759"/>
<organism evidence="1 2">
    <name type="scientific">Mytilus coruscus</name>
    <name type="common">Sea mussel</name>
    <dbReference type="NCBI Taxonomy" id="42192"/>
    <lineage>
        <taxon>Eukaryota</taxon>
        <taxon>Metazoa</taxon>
        <taxon>Spiralia</taxon>
        <taxon>Lophotrochozoa</taxon>
        <taxon>Mollusca</taxon>
        <taxon>Bivalvia</taxon>
        <taxon>Autobranchia</taxon>
        <taxon>Pteriomorphia</taxon>
        <taxon>Mytilida</taxon>
        <taxon>Mytiloidea</taxon>
        <taxon>Mytilidae</taxon>
        <taxon>Mytilinae</taxon>
        <taxon>Mytilus</taxon>
    </lineage>
</organism>
<evidence type="ECO:0000313" key="1">
    <source>
        <dbReference type="EMBL" id="CAC5392794.1"/>
    </source>
</evidence>
<dbReference type="AlphaFoldDB" id="A0A6J8CCN2"/>
<sequence>MLIEKEIRSEIASKNLSVAWKNHVSQSLYQLILPESKFQKFKSNVKQGLRKYNCIWFKQNPNTITLYAANHYILQMAGCVIKEALKNDIVKENRCFTSMQVVFPRRKLKICQTLFKDRKSSIENKYSVNIYERYSLNKVFCLWIVKGEESMVHAAYSELMKIKDATAKEKTYLVNEPFDYLQFQVKRVADNVLYLQRIYLNKVPPF</sequence>
<gene>
    <name evidence="1" type="ORF">MCOR_27702</name>
</gene>
<reference evidence="1 2" key="1">
    <citation type="submission" date="2020-06" db="EMBL/GenBank/DDBJ databases">
        <authorList>
            <person name="Li R."/>
            <person name="Bekaert M."/>
        </authorList>
    </citation>
    <scope>NUCLEOTIDE SEQUENCE [LARGE SCALE GENOMIC DNA]</scope>
    <source>
        <strain evidence="2">wild</strain>
    </source>
</reference>
<dbReference type="Proteomes" id="UP000507470">
    <property type="component" value="Unassembled WGS sequence"/>
</dbReference>